<dbReference type="InterPro" id="IPR013990">
    <property type="entry name" value="WHy-dom"/>
</dbReference>
<dbReference type="Proteomes" id="UP000510869">
    <property type="component" value="Chromosome"/>
</dbReference>
<gene>
    <name evidence="3" type="ORF">HYG81_09105</name>
</gene>
<keyword evidence="4" id="KW-1185">Reference proteome</keyword>
<dbReference type="Pfam" id="PF03168">
    <property type="entry name" value="LEA_2"/>
    <property type="match status" value="1"/>
</dbReference>
<dbReference type="GO" id="GO:0009269">
    <property type="term" value="P:response to desiccation"/>
    <property type="evidence" value="ECO:0007669"/>
    <property type="project" value="InterPro"/>
</dbReference>
<dbReference type="InterPro" id="IPR004864">
    <property type="entry name" value="LEA_2"/>
</dbReference>
<sequence>MVRRRTGAVILLTVVLIVATAAYGVLVVDRPQVESVDNEWGTVTNDRTEVETQIGVDNPLLLRVGDAAADVSYTVSMNDIEFATEQENRVSLAGDESTVTVSTWLDNNEIPAWWASHVTNNETTTVRVEPDVVVDYAGLRLPADEWTQTQTVHTDLLEPLETNESQEFQAYGRTVLVADETNAEWGNTTANRTPIDASATVTNPTPIPLPITEIRYTIQLNGIVVGEGVTAQQTVLEPDSTQPLEATAAIDNSRLDEWWVTHLRNDERSNLTVDFDATLEYGGVERTVPLEFISYERTFETDLLGAADSSANESAGNGSAGGEVEERQQEQLSNWN</sequence>
<evidence type="ECO:0000313" key="3">
    <source>
        <dbReference type="EMBL" id="QLK27740.1"/>
    </source>
</evidence>
<reference evidence="3 4" key="1">
    <citation type="submission" date="2020-07" db="EMBL/GenBank/DDBJ databases">
        <title>Natrinema (YPL30) sp. nov. and Haloterrigena xxxxxx (YPL8) sp. nov., isolated from a salt mine.</title>
        <authorList>
            <person name="Cui H."/>
        </authorList>
    </citation>
    <scope>NUCLEOTIDE SEQUENCE [LARGE SCALE GENOMIC DNA]</scope>
    <source>
        <strain evidence="3 4">YPL13</strain>
    </source>
</reference>
<dbReference type="SMART" id="SM00769">
    <property type="entry name" value="WHy"/>
    <property type="match status" value="2"/>
</dbReference>
<proteinExistence type="predicted"/>
<dbReference type="Gene3D" id="2.60.40.10">
    <property type="entry name" value="Immunoglobulins"/>
    <property type="match status" value="2"/>
</dbReference>
<protein>
    <submittedName>
        <fullName evidence="3">LEA type 2 family protein</fullName>
    </submittedName>
</protein>
<evidence type="ECO:0000256" key="1">
    <source>
        <dbReference type="SAM" id="MobiDB-lite"/>
    </source>
</evidence>
<feature type="region of interest" description="Disordered" evidence="1">
    <location>
        <begin position="308"/>
        <end position="336"/>
    </location>
</feature>
<dbReference type="AlphaFoldDB" id="A0A7D6GM53"/>
<evidence type="ECO:0000313" key="4">
    <source>
        <dbReference type="Proteomes" id="UP000510869"/>
    </source>
</evidence>
<dbReference type="InterPro" id="IPR013783">
    <property type="entry name" value="Ig-like_fold"/>
</dbReference>
<name>A0A7D6GM53_9EURY</name>
<dbReference type="EMBL" id="CP059154">
    <property type="protein sequence ID" value="QLK27740.1"/>
    <property type="molecule type" value="Genomic_DNA"/>
</dbReference>
<feature type="compositionally biased region" description="Low complexity" evidence="1">
    <location>
        <begin position="308"/>
        <end position="317"/>
    </location>
</feature>
<feature type="domain" description="Water stress and hypersensitive response" evidence="2">
    <location>
        <begin position="33"/>
        <end position="151"/>
    </location>
</feature>
<organism evidence="3 4">
    <name type="scientific">Natrinema zhouii</name>
    <dbReference type="NCBI Taxonomy" id="1710539"/>
    <lineage>
        <taxon>Archaea</taxon>
        <taxon>Methanobacteriati</taxon>
        <taxon>Methanobacteriota</taxon>
        <taxon>Stenosarchaea group</taxon>
        <taxon>Halobacteria</taxon>
        <taxon>Halobacteriales</taxon>
        <taxon>Natrialbaceae</taxon>
        <taxon>Natrinema</taxon>
    </lineage>
</organism>
<dbReference type="KEGG" id="nay:HYG81_09105"/>
<dbReference type="SUPFAM" id="SSF117070">
    <property type="entry name" value="LEA14-like"/>
    <property type="match status" value="1"/>
</dbReference>
<accession>A0A7D6GM53</accession>
<evidence type="ECO:0000259" key="2">
    <source>
        <dbReference type="SMART" id="SM00769"/>
    </source>
</evidence>
<dbReference type="OrthoDB" id="105458at2157"/>
<feature type="domain" description="Water stress and hypersensitive response" evidence="2">
    <location>
        <begin position="178"/>
        <end position="296"/>
    </location>
</feature>